<dbReference type="OrthoDB" id="5980666at2759"/>
<evidence type="ECO:0000256" key="1">
    <source>
        <dbReference type="SAM" id="Coils"/>
    </source>
</evidence>
<name>A0A7M5XFX8_9CNID</name>
<dbReference type="EnsemblMetazoa" id="CLYHEMT021346.1">
    <property type="protein sequence ID" value="CLYHEMP021346.1"/>
    <property type="gene ID" value="CLYHEMG021346"/>
</dbReference>
<dbReference type="AlphaFoldDB" id="A0A7M5XFX8"/>
<dbReference type="Proteomes" id="UP000594262">
    <property type="component" value="Unplaced"/>
</dbReference>
<proteinExistence type="predicted"/>
<evidence type="ECO:0000313" key="2">
    <source>
        <dbReference type="EnsemblMetazoa" id="CLYHEMP021346.1"/>
    </source>
</evidence>
<keyword evidence="1" id="KW-0175">Coiled coil</keyword>
<keyword evidence="3" id="KW-1185">Reference proteome</keyword>
<feature type="coiled-coil region" evidence="1">
    <location>
        <begin position="10"/>
        <end position="58"/>
    </location>
</feature>
<dbReference type="RefSeq" id="XP_066922752.1">
    <property type="nucleotide sequence ID" value="XM_067066651.1"/>
</dbReference>
<dbReference type="GeneID" id="136810083"/>
<dbReference type="RefSeq" id="XP_066922753.1">
    <property type="nucleotide sequence ID" value="XM_067066652.1"/>
</dbReference>
<reference evidence="2" key="1">
    <citation type="submission" date="2021-01" db="UniProtKB">
        <authorList>
            <consortium name="EnsemblMetazoa"/>
        </authorList>
    </citation>
    <scope>IDENTIFICATION</scope>
</reference>
<organism evidence="2 3">
    <name type="scientific">Clytia hemisphaerica</name>
    <dbReference type="NCBI Taxonomy" id="252671"/>
    <lineage>
        <taxon>Eukaryota</taxon>
        <taxon>Metazoa</taxon>
        <taxon>Cnidaria</taxon>
        <taxon>Hydrozoa</taxon>
        <taxon>Hydroidolina</taxon>
        <taxon>Leptothecata</taxon>
        <taxon>Obeliida</taxon>
        <taxon>Clytiidae</taxon>
        <taxon>Clytia</taxon>
    </lineage>
</organism>
<accession>A0A7M5XFX8</accession>
<protein>
    <submittedName>
        <fullName evidence="2">Uncharacterized protein</fullName>
    </submittedName>
</protein>
<evidence type="ECO:0000313" key="3">
    <source>
        <dbReference type="Proteomes" id="UP000594262"/>
    </source>
</evidence>
<sequence>MPTCTHINYHQEAQRKQRQIERKNAALVRLQKEKEEEERRLNEEIRRQQFEKLEQEENRRLERELHLQQCGGKIKPTGYSSKQTQVKFQTQSDLRHQSKILRDHGLVMGHVNGQFFS</sequence>